<reference evidence="2 3" key="1">
    <citation type="submission" date="2019-07" db="EMBL/GenBank/DDBJ databases">
        <authorList>
            <person name="Kim J."/>
        </authorList>
    </citation>
    <scope>NUCLEOTIDE SEQUENCE [LARGE SCALE GENOMIC DNA]</scope>
    <source>
        <strain evidence="3">dk17</strain>
    </source>
</reference>
<evidence type="ECO:0000313" key="2">
    <source>
        <dbReference type="EMBL" id="TWR27490.1"/>
    </source>
</evidence>
<evidence type="ECO:0000313" key="3">
    <source>
        <dbReference type="Proteomes" id="UP000320042"/>
    </source>
</evidence>
<keyword evidence="1" id="KW-0732">Signal</keyword>
<proteinExistence type="predicted"/>
<dbReference type="OrthoDB" id="795195at2"/>
<keyword evidence="3" id="KW-1185">Reference proteome</keyword>
<feature type="signal peptide" evidence="1">
    <location>
        <begin position="1"/>
        <end position="25"/>
    </location>
</feature>
<sequence length="168" mass="18940">MNKRTNYLYLLLIAAFCFFANSCKKEDKSNIPNLLTAGPWQLASLQETHYTGATLNRTDTLNPNCNFAQVFFFSKDNTCTYSNFSCVDQPVANGSWELSTDKLFLYSNIVCRDGSQAGSSTPFANSRIINLGQFSFVIETGDISENYSVNQPRTVRRYGFVRQNTSSR</sequence>
<name>A0A563U821_9SPHI</name>
<organism evidence="2 3">
    <name type="scientific">Mucilaginibacter pallidiroseus</name>
    <dbReference type="NCBI Taxonomy" id="2599295"/>
    <lineage>
        <taxon>Bacteria</taxon>
        <taxon>Pseudomonadati</taxon>
        <taxon>Bacteroidota</taxon>
        <taxon>Sphingobacteriia</taxon>
        <taxon>Sphingobacteriales</taxon>
        <taxon>Sphingobacteriaceae</taxon>
        <taxon>Mucilaginibacter</taxon>
    </lineage>
</organism>
<comment type="caution">
    <text evidence="2">The sequence shown here is derived from an EMBL/GenBank/DDBJ whole genome shotgun (WGS) entry which is preliminary data.</text>
</comment>
<gene>
    <name evidence="2" type="ORF">FPZ43_13530</name>
</gene>
<dbReference type="Proteomes" id="UP000320042">
    <property type="component" value="Unassembled WGS sequence"/>
</dbReference>
<dbReference type="RefSeq" id="WP_146382458.1">
    <property type="nucleotide sequence ID" value="NZ_VOEJ01000006.1"/>
</dbReference>
<protein>
    <recommendedName>
        <fullName evidence="4">Lipocalin-like domain-containing protein</fullName>
    </recommendedName>
</protein>
<feature type="chain" id="PRO_5022160447" description="Lipocalin-like domain-containing protein" evidence="1">
    <location>
        <begin position="26"/>
        <end position="168"/>
    </location>
</feature>
<evidence type="ECO:0000256" key="1">
    <source>
        <dbReference type="SAM" id="SignalP"/>
    </source>
</evidence>
<accession>A0A563U821</accession>
<evidence type="ECO:0008006" key="4">
    <source>
        <dbReference type="Google" id="ProtNLM"/>
    </source>
</evidence>
<dbReference type="EMBL" id="VOEJ01000006">
    <property type="protein sequence ID" value="TWR27490.1"/>
    <property type="molecule type" value="Genomic_DNA"/>
</dbReference>
<dbReference type="AlphaFoldDB" id="A0A563U821"/>